<dbReference type="EMBL" id="JAACNH010000002">
    <property type="protein sequence ID" value="KAG8452809.1"/>
    <property type="molecule type" value="Genomic_DNA"/>
</dbReference>
<dbReference type="SUPFAM" id="SSF50249">
    <property type="entry name" value="Nucleic acid-binding proteins"/>
    <property type="match status" value="3"/>
</dbReference>
<feature type="domain" description="Tower" evidence="7">
    <location>
        <begin position="2230"/>
        <end position="2271"/>
    </location>
</feature>
<feature type="region of interest" description="Disordered" evidence="6">
    <location>
        <begin position="2783"/>
        <end position="2803"/>
    </location>
</feature>
<keyword evidence="2" id="KW-0227">DNA damage</keyword>
<evidence type="ECO:0000256" key="3">
    <source>
        <dbReference type="ARBA" id="ARBA00023125"/>
    </source>
</evidence>
<keyword evidence="9" id="KW-1185">Reference proteome</keyword>
<dbReference type="Gene3D" id="6.10.70.10">
    <property type="match status" value="1"/>
</dbReference>
<dbReference type="Pfam" id="PF22687">
    <property type="entry name" value="BRCA2_TR2"/>
    <property type="match status" value="1"/>
</dbReference>
<dbReference type="GO" id="GO:0000724">
    <property type="term" value="P:double-strand break repair via homologous recombination"/>
    <property type="evidence" value="ECO:0007669"/>
    <property type="project" value="InterPro"/>
</dbReference>
<dbReference type="Pfam" id="PF21318">
    <property type="entry name" value="BRCA2DBD_OB2"/>
    <property type="match status" value="1"/>
</dbReference>
<dbReference type="GO" id="GO:0006355">
    <property type="term" value="P:regulation of DNA-templated transcription"/>
    <property type="evidence" value="ECO:0007669"/>
    <property type="project" value="TreeGrafter"/>
</dbReference>
<dbReference type="InterPro" id="IPR015525">
    <property type="entry name" value="BRCA2"/>
</dbReference>
<dbReference type="Pfam" id="PF09103">
    <property type="entry name" value="BRCA-2_OB1"/>
    <property type="match status" value="1"/>
</dbReference>
<dbReference type="Pfam" id="PF09169">
    <property type="entry name" value="BRCA-2_helical"/>
    <property type="match status" value="1"/>
</dbReference>
<dbReference type="InterPro" id="IPR048262">
    <property type="entry name" value="BRCA2_OB_2_dom"/>
</dbReference>
<dbReference type="CDD" id="cd04493">
    <property type="entry name" value="BRCA2DBD_OB1"/>
    <property type="match status" value="1"/>
</dbReference>
<feature type="compositionally biased region" description="Basic and acidic residues" evidence="6">
    <location>
        <begin position="538"/>
        <end position="550"/>
    </location>
</feature>
<feature type="compositionally biased region" description="Polar residues" evidence="6">
    <location>
        <begin position="2696"/>
        <end position="2706"/>
    </location>
</feature>
<proteinExistence type="predicted"/>
<reference evidence="8" key="1">
    <citation type="thesis" date="2020" institute="ProQuest LLC" country="789 East Eisenhower Parkway, Ann Arbor, MI, USA">
        <title>Comparative Genomics and Chromosome Evolution.</title>
        <authorList>
            <person name="Mudd A.B."/>
        </authorList>
    </citation>
    <scope>NUCLEOTIDE SEQUENCE</scope>
    <source>
        <strain evidence="8">Female2</strain>
        <tissue evidence="8">Blood</tissue>
    </source>
</reference>
<keyword evidence="5" id="KW-0234">DNA repair</keyword>
<dbReference type="SMART" id="SM01341">
    <property type="entry name" value="Tower"/>
    <property type="match status" value="1"/>
</dbReference>
<evidence type="ECO:0000256" key="5">
    <source>
        <dbReference type="ARBA" id="ARBA00023204"/>
    </source>
</evidence>
<dbReference type="InterPro" id="IPR036315">
    <property type="entry name" value="BRCA2_hlx_sf"/>
</dbReference>
<dbReference type="InterPro" id="IPR055077">
    <property type="entry name" value="BRCA2_TR2"/>
</dbReference>
<dbReference type="InterPro" id="IPR015205">
    <property type="entry name" value="Tower_dom"/>
</dbReference>
<feature type="region of interest" description="Disordered" evidence="6">
    <location>
        <begin position="422"/>
        <end position="447"/>
    </location>
</feature>
<accession>A0A8T2K6G9</accession>
<feature type="compositionally biased region" description="Basic and acidic residues" evidence="6">
    <location>
        <begin position="587"/>
        <end position="596"/>
    </location>
</feature>
<dbReference type="Gene3D" id="2.40.50.140">
    <property type="entry name" value="Nucleic acid-binding proteins"/>
    <property type="match status" value="3"/>
</dbReference>
<dbReference type="Pfam" id="PF09104">
    <property type="entry name" value="BRCA-2_OB3"/>
    <property type="match status" value="1"/>
</dbReference>
<feature type="compositionally biased region" description="Polar residues" evidence="6">
    <location>
        <begin position="2607"/>
        <end position="2627"/>
    </location>
</feature>
<organism evidence="8 9">
    <name type="scientific">Hymenochirus boettgeri</name>
    <name type="common">Congo dwarf clawed frog</name>
    <dbReference type="NCBI Taxonomy" id="247094"/>
    <lineage>
        <taxon>Eukaryota</taxon>
        <taxon>Metazoa</taxon>
        <taxon>Chordata</taxon>
        <taxon>Craniata</taxon>
        <taxon>Vertebrata</taxon>
        <taxon>Euteleostomi</taxon>
        <taxon>Amphibia</taxon>
        <taxon>Batrachia</taxon>
        <taxon>Anura</taxon>
        <taxon>Pipoidea</taxon>
        <taxon>Pipidae</taxon>
        <taxon>Pipinae</taxon>
        <taxon>Hymenochirus</taxon>
    </lineage>
</organism>
<name>A0A8T2K6G9_9PIPI</name>
<keyword evidence="4" id="KW-0233">DNA recombination</keyword>
<dbReference type="PANTHER" id="PTHR11289:SF0">
    <property type="entry name" value="BREAST CANCER TYPE 2 SUSCEPTIBILITY PROTEIN"/>
    <property type="match status" value="1"/>
</dbReference>
<evidence type="ECO:0000256" key="4">
    <source>
        <dbReference type="ARBA" id="ARBA00023172"/>
    </source>
</evidence>
<evidence type="ECO:0000256" key="1">
    <source>
        <dbReference type="ARBA" id="ARBA00022737"/>
    </source>
</evidence>
<dbReference type="PIRSF" id="PIRSF002397">
    <property type="entry name" value="BRCA2"/>
    <property type="match status" value="1"/>
</dbReference>
<dbReference type="InterPro" id="IPR015252">
    <property type="entry name" value="BRCA2_hlx"/>
</dbReference>
<dbReference type="SUPFAM" id="SSF81878">
    <property type="entry name" value="BRCA2 tower domain"/>
    <property type="match status" value="1"/>
</dbReference>
<evidence type="ECO:0000313" key="9">
    <source>
        <dbReference type="Proteomes" id="UP000812440"/>
    </source>
</evidence>
<dbReference type="GO" id="GO:0003677">
    <property type="term" value="F:DNA binding"/>
    <property type="evidence" value="ECO:0007669"/>
    <property type="project" value="UniProtKB-KW"/>
</dbReference>
<keyword evidence="1" id="KW-0677">Repeat</keyword>
<dbReference type="PANTHER" id="PTHR11289">
    <property type="entry name" value="BREAST CANCER TYPE 2 SUSCEPTIBILITY PROTEIN BRCA2"/>
    <property type="match status" value="1"/>
</dbReference>
<feature type="compositionally biased region" description="Polar residues" evidence="6">
    <location>
        <begin position="2714"/>
        <end position="2728"/>
    </location>
</feature>
<feature type="region of interest" description="Disordered" evidence="6">
    <location>
        <begin position="627"/>
        <end position="661"/>
    </location>
</feature>
<dbReference type="InterPro" id="IPR012340">
    <property type="entry name" value="NA-bd_OB-fold"/>
</dbReference>
<dbReference type="InterPro" id="IPR015187">
    <property type="entry name" value="BRCA2_OB_1"/>
</dbReference>
<dbReference type="SUPFAM" id="SSF81872">
    <property type="entry name" value="BRCA2 helical domain"/>
    <property type="match status" value="1"/>
</dbReference>
<dbReference type="InterPro" id="IPR002093">
    <property type="entry name" value="BRCA2_repeat"/>
</dbReference>
<feature type="compositionally biased region" description="Polar residues" evidence="6">
    <location>
        <begin position="2785"/>
        <end position="2795"/>
    </location>
</feature>
<dbReference type="Pfam" id="PF00634">
    <property type="entry name" value="BRCA2"/>
    <property type="match status" value="4"/>
</dbReference>
<dbReference type="InterPro" id="IPR015188">
    <property type="entry name" value="BRCA2_OB_3"/>
</dbReference>
<keyword evidence="3" id="KW-0238">DNA-binding</keyword>
<evidence type="ECO:0000259" key="7">
    <source>
        <dbReference type="SMART" id="SM01341"/>
    </source>
</evidence>
<feature type="region of interest" description="Disordered" evidence="6">
    <location>
        <begin position="1088"/>
        <end position="1116"/>
    </location>
</feature>
<feature type="region of interest" description="Disordered" evidence="6">
    <location>
        <begin position="538"/>
        <end position="607"/>
    </location>
</feature>
<dbReference type="CDD" id="cd04494">
    <property type="entry name" value="BRCA2DBD_OB2"/>
    <property type="match status" value="1"/>
</dbReference>
<dbReference type="OrthoDB" id="21095at2759"/>
<protein>
    <recommendedName>
        <fullName evidence="7">Tower domain-containing protein</fullName>
    </recommendedName>
</protein>
<feature type="region of interest" description="Disordered" evidence="6">
    <location>
        <begin position="2607"/>
        <end position="2639"/>
    </location>
</feature>
<gene>
    <name evidence="8" type="ORF">GDO86_004557</name>
</gene>
<evidence type="ECO:0000256" key="2">
    <source>
        <dbReference type="ARBA" id="ARBA00022763"/>
    </source>
</evidence>
<evidence type="ECO:0000313" key="8">
    <source>
        <dbReference type="EMBL" id="KAG8452809.1"/>
    </source>
</evidence>
<dbReference type="Pfam" id="PF09121">
    <property type="entry name" value="Tower"/>
    <property type="match status" value="1"/>
</dbReference>
<dbReference type="Proteomes" id="UP000812440">
    <property type="component" value="Chromosome 2"/>
</dbReference>
<sequence length="2803" mass="312657">MFCCIADLGPVSLNWFEELTAESLPYESRICRDSESSLEDLAENGLKTPKQRTSIYSQLDSTPVIFKECLLSPLFGSTSIELDKRPFVTGDGYNDKPEKSNCNRTQNEPYSVFIPTSRCLNESPALTKEIFKTPLHDNKSLHRTVQCDWKPDICSSLFCTPKLMRNQTGFISESLGAEVDPEMSWSSSLATPPSPTVIIAGKDVTTGSQCEREAITEACATTTRSAWKQTVVNTMKDEEVSKTVESALEGMEDVLSIFFVSDKTSLRKVKNINCFRRKTGVVMPEDLQEILKKSEEKESSLTALKNNFECNDGNAIKIEQDSESNTLHQQDSSVYEWSQLNLCELNTSQLEDGNLSRDFGYCKNENVIKSDTCKNSHAKRQIKDESLAGNVIISEIATCTSEQQTLNLNRVKENLEREVTLSQKSPAKCLDPHSASQSDIHHEDDHSSTKFPAILAATAGSSSADLPSNRSHGRVTVKTPLSSLKKPSKFLYSVNPLSSCHKERNTNVFVLDSTSQLSLSECPQPQIKEKKREELVLEEHQRTSVSEKEPGGNISNTSHVHEGSNSLIPSNIRRKAAATDSRIARKQTKDEPCVKEEPEDGLLPSETNIFNSSKSAIYSLQKSSKLSKKLDVSSPTENIKRADCSEKAEENGHGSFIVPNKEKQETQTFLVKCSKNSHTPMVTCLPSIQVALNTEMSNKAELNPYLTVDSLNETFGGFKTASDKKIHILEKNLRKGRILFEEIESHLGNTGHNTKGTDGPIKVSEIKLTGFKTASNKEIDIPESRLAKGRVLFKDIEDTPCKESVGTNEMNQHVFGLNDRSTLIRDTKNLHNKSFQDAKHQLTTRVSILNPHATPSILLMEKTNLVSASKMYCPLSENLTESQKAEISELSSILENADSQFDFTQFRKVSASGINWETKQNESISQSQSLNNSDVWKDVDFNDSFSVGGDKSEEIHSVPIPPVKGPISKGKWVNSETKFCSVVKPYGGTMALNSFSEQQEKMFVGFNLASGKPINITNEVLAKAVELFSDIDQDKDLYKHSVGENKKSFSLDSVKDLNEDYTNKESIGGQSFDQRNISELFPNTLVNDSTRKANGNVKSPKQTNGNVAVEQTSQREEHVKETNYLCLGGQNNNNKNTKHDFLPGFHTAGGKRVLVSDKSLAKGRKLFEEEDPLKTLKSSHCKGEPYTIKNCDPFLKEKRKVTEEIQPLENPTDLSKYTSMPELNLKGILDKMDCNGKGNLIGFTSAKGKPINIDQVSLLKAKTIFDNLSPLRSESANDSGDPLLTEQRSRRHLDYKTKRNYSNETSSNIETGAIKSNLNKEGLAPLSFSTASGISVTVSNDSLQKARMILSESRVFTEIDTGCKGNSELTVYKPGRNELEAQEEKNTVPVSSIHSYPFSFSTASGKMVKINEQSLNQVRASTDSKEKAKALFHIEKNALAVACTARQDDNVPKTPSFSTASGKAVHLSEESLKKAREIFSEANNSQLIHQQKTESICRQTIKRVEAKESIEAPLQLEKVVKSKNTNNNGSFGFNTASGKCVSVSKSALEKARGIFQEFEDNGICNEDKALGKCFSGKNKASTPGLKVPVGLATSYNENNLQVHTEQYLCKNSTTALFSESSGSPLLPSIPTKHSTPQFSANTSSLLHKTKSDLCFSISHTPENDLELEAAESTKAFMEDDDLTDTEMVTEMTSDVRIGKRSRIERPARGEPLIKRQLLPEFDRTTDNPQQKETLKPMIGSLDDVTGDRRRFSYTIPLKPLTCNAESFLQSRRDVCVPEFTAPTHLHSKSNDFERSFKLPNVLAGPSTKLNSQATETRQTMCNISASKRPNKTFVPPKNALSFSRENNVEYQGLDAPTENVTDDLQKEGKAEIKDFLQMTSNLHCSRDLQEMRIRKKLRQNIKPQPGSLYLLKTSSKDRISLLEAVQGMRPTQYSREQLQSYGVWKNHIGVSSENAPLFQFLCSDYFSKELLHSGSGVQLADGGWLIPSDQGKAGKEEIYKAFCDTPGVDPKLISPEWGYNHYRWIVWKLSAMEVMFPMIFANRCLTPEQMLLQLKYRYDVEIDKSQRSAIRKIMERDDSPAKTLVLCISKIVSQSAALPNSSSDKNEPGNCKQSSAVIELTDGWYGIKALLDPALTALLHRGRLFIGQKIVVNGAELIGSDDACTPLEAPESIMLKIVANSTRPACWYTKLGYFRDPRPFCLRLSSLLSEGGLVGCVDVVIQRIYPILWMEKMSNGLYVFRNDRVEEREAEKHLANQQKNLEVLFSKIQSELEQQEVSNQKKGLCRHSLNAQQIQALQDGAEIYEAIQTEPDPGYLESCLNDEQLRALHHHRQLLNDKKQALIQAEFRKAVESSEQGTNSCINRDVTPVWKIRIADYQNQETDAAYILNIWRPLPEVHSLLREGGRFKMYHLAASALKGKSQTGNLQLTATKKTRFQQLQPSQNVLEHIYSPREVTAFSRFQDPLFMAPYSEIDLVGLVISTSKKQGAAPLVYIADEMQNIVALKFWTDLGHLALEETTKPHTFIAVSNLRWRSDRIMGIPTLYVGDLTIVSSNPKECHLQKAIQNLKHSVQCVKDFWNSAHDLLMGNLQVNSSDGRKFLAECSLNPSTPTQRPDISTETSYKTPLNHSGKHLNPINTPDLQNTQTACIKEGELKTCKKRKGLDFLSRIPSPPPLTPVQAFISPFLQKAFRPPWRSGNQESSTNTKKSAENSLKKTLTSESMNESTASEGGFVADEELAMINTQALLLGLEQETSGTANTEQKNPDLHKEDRLVANICSGPFENKNAQDSLYQKNFHQKRKRK</sequence>
<dbReference type="FunFam" id="2.40.50.140:FF:000205">
    <property type="entry name" value="Breast cancer susceptibility protein 2"/>
    <property type="match status" value="1"/>
</dbReference>
<feature type="compositionally biased region" description="Polar residues" evidence="6">
    <location>
        <begin position="1088"/>
        <end position="1112"/>
    </location>
</feature>
<feature type="region of interest" description="Disordered" evidence="6">
    <location>
        <begin position="2692"/>
        <end position="2728"/>
    </location>
</feature>
<dbReference type="PROSITE" id="PS50138">
    <property type="entry name" value="BRCA2_REPEAT"/>
    <property type="match status" value="9"/>
</dbReference>
<evidence type="ECO:0000256" key="6">
    <source>
        <dbReference type="SAM" id="MobiDB-lite"/>
    </source>
</evidence>
<feature type="compositionally biased region" description="Basic and acidic residues" evidence="6">
    <location>
        <begin position="638"/>
        <end position="652"/>
    </location>
</feature>
<feature type="compositionally biased region" description="Polar residues" evidence="6">
    <location>
        <begin position="553"/>
        <end position="569"/>
    </location>
</feature>
<comment type="caution">
    <text evidence="8">The sequence shown here is derived from an EMBL/GenBank/DDBJ whole genome shotgun (WGS) entry which is preliminary data.</text>
</comment>